<feature type="disulfide bond" evidence="3">
    <location>
        <begin position="1031"/>
        <end position="1040"/>
    </location>
</feature>
<evidence type="ECO:0000259" key="5">
    <source>
        <dbReference type="PROSITE" id="PS50026"/>
    </source>
</evidence>
<dbReference type="CDD" id="cd00054">
    <property type="entry name" value="EGF_CA"/>
    <property type="match status" value="1"/>
</dbReference>
<dbReference type="GO" id="GO:0009986">
    <property type="term" value="C:cell surface"/>
    <property type="evidence" value="ECO:0007669"/>
    <property type="project" value="TreeGrafter"/>
</dbReference>
<evidence type="ECO:0000256" key="3">
    <source>
        <dbReference type="PROSITE-ProRule" id="PRU00076"/>
    </source>
</evidence>
<dbReference type="GO" id="GO:0005102">
    <property type="term" value="F:signaling receptor binding"/>
    <property type="evidence" value="ECO:0007669"/>
    <property type="project" value="TreeGrafter"/>
</dbReference>
<reference evidence="7" key="1">
    <citation type="submission" date="2020-03" db="EMBL/GenBank/DDBJ databases">
        <title>Studies in the Genomics of Life Span.</title>
        <authorList>
            <person name="Glass D."/>
        </authorList>
    </citation>
    <scope>NUCLEOTIDE SEQUENCE</scope>
    <source>
        <strain evidence="7">SUZIE</strain>
        <tissue evidence="7">Muscle</tissue>
    </source>
</reference>
<dbReference type="GO" id="GO:0005576">
    <property type="term" value="C:extracellular region"/>
    <property type="evidence" value="ECO:0007669"/>
    <property type="project" value="TreeGrafter"/>
</dbReference>
<dbReference type="EMBL" id="JAATJV010233400">
    <property type="protein sequence ID" value="MBZ3874638.1"/>
    <property type="molecule type" value="Genomic_DNA"/>
</dbReference>
<dbReference type="PROSITE" id="PS51233">
    <property type="entry name" value="VWFD"/>
    <property type="match status" value="1"/>
</dbReference>
<comment type="caution">
    <text evidence="3">Lacks conserved residue(s) required for the propagation of feature annotation.</text>
</comment>
<dbReference type="InterPro" id="IPR058727">
    <property type="entry name" value="Helical_Vwde"/>
</dbReference>
<evidence type="ECO:0000259" key="6">
    <source>
        <dbReference type="PROSITE" id="PS51233"/>
    </source>
</evidence>
<protein>
    <submittedName>
        <fullName evidence="7">von Willebrand factor D and EGF domain-containing protein</fullName>
    </submittedName>
</protein>
<evidence type="ECO:0000313" key="7">
    <source>
        <dbReference type="EMBL" id="MBZ3874638.1"/>
    </source>
</evidence>
<accession>A0AA41MMD9</accession>
<dbReference type="PANTHER" id="PTHR14949">
    <property type="entry name" value="EGF-LIKE-DOMAIN, MULTIPLE 7, 8"/>
    <property type="match status" value="1"/>
</dbReference>
<dbReference type="Proteomes" id="UP001166674">
    <property type="component" value="Unassembled WGS sequence"/>
</dbReference>
<gene>
    <name evidence="7" type="ORF">SUZIE_128940</name>
</gene>
<feature type="domain" description="EGF-like" evidence="5">
    <location>
        <begin position="945"/>
        <end position="977"/>
    </location>
</feature>
<feature type="domain" description="EGF-like" evidence="5">
    <location>
        <begin position="1009"/>
        <end position="1041"/>
    </location>
</feature>
<dbReference type="FunFam" id="2.10.25.10:FF:000590">
    <property type="entry name" value="von Willebrand factor D and EGF domains"/>
    <property type="match status" value="1"/>
</dbReference>
<dbReference type="InterPro" id="IPR000742">
    <property type="entry name" value="EGF"/>
</dbReference>
<feature type="disulfide bond" evidence="3">
    <location>
        <begin position="949"/>
        <end position="959"/>
    </location>
</feature>
<keyword evidence="3" id="KW-0245">EGF-like domain</keyword>
<evidence type="ECO:0000256" key="1">
    <source>
        <dbReference type="ARBA" id="ARBA00022729"/>
    </source>
</evidence>
<dbReference type="InterPro" id="IPR001846">
    <property type="entry name" value="VWF_type-D"/>
</dbReference>
<feature type="domain" description="VWFD" evidence="6">
    <location>
        <begin position="273"/>
        <end position="456"/>
    </location>
</feature>
<dbReference type="AlphaFoldDB" id="A0AA41MMD9"/>
<dbReference type="SMART" id="SM00181">
    <property type="entry name" value="EGF"/>
    <property type="match status" value="5"/>
</dbReference>
<keyword evidence="8" id="KW-1185">Reference proteome</keyword>
<dbReference type="Gene3D" id="2.10.25.10">
    <property type="entry name" value="Laminin"/>
    <property type="match status" value="2"/>
</dbReference>
<dbReference type="Pfam" id="PF25776">
    <property type="entry name" value="Ig_VWDE"/>
    <property type="match status" value="1"/>
</dbReference>
<keyword evidence="2 3" id="KW-1015">Disulfide bond</keyword>
<name>A0AA41MMD9_SCICA</name>
<feature type="disulfide bond" evidence="3">
    <location>
        <begin position="967"/>
        <end position="976"/>
    </location>
</feature>
<dbReference type="FunFam" id="2.10.25.10:FF:000595">
    <property type="entry name" value="von Willebrand factor D and EGF domain-containing protein"/>
    <property type="match status" value="1"/>
</dbReference>
<dbReference type="PROSITE" id="PS01186">
    <property type="entry name" value="EGF_2"/>
    <property type="match status" value="2"/>
</dbReference>
<dbReference type="SMART" id="SM00216">
    <property type="entry name" value="VWD"/>
    <property type="match status" value="1"/>
</dbReference>
<sequence>MEECAYYTAISDAKLHTCGPEEIEIEGNCVGQPLASLPPPPPGRPEVVVELIESRLFCRCAFDVSPTNNSVGFLIAWSRLSSQEIKEELKQETTVQAFSLLELDGINLRLGDRIFCSASVFFLEKPHVQSLTIESQEFFAGIKLHPESSTISEDGKEYQLRIESTIPIVCSEFTELDQECKISLKLKTVDQGEEHRGLNLALSSCHVDLHQATSCANGTCSQASVYYTAVTDFSQDGDRVTNIVVQPIVNEDFLWNSYIPDSIQIRVQDVPTAYCYSFTDPHIITFDGRVYDNFKTGTFMLYKSMSRDFEVHVRQWDCGSLHYPVSCNCGFVAKEEGDVVTFDMCSGQLRESQPYLFVKSQDASSNIKISESYLGRKTTISFSSGAFIRADLSEWGMSLTIRAPSLDYKNTLGLCGTFDENPENDFHDKNGVKIDQHFNNRAAFINEWRILPGKSMFDRMPISQTLPGKVSYCSCSLDSATKYPFSNHLDSVSQPEIASGCKDLQHVRFSSLIPELDVTSEYINSEALVGRINKHTLREENNVTVLLQGKKYVELTKRDLNVQHPGNEKQDAPKYLDNEKHTQDQRRNRQNRWKRQNFNEFPPWFAFQSLSQTNLEQFTYFFPEDHAEDVHQEFVPLWPTPSGLTHYSTLELCQRTLANSSIGRFCFAFLGKRLDHVVDMCVKDILLKDDVSWAEAGVALLENECEKRILEEGKYNTEEYGKSIEAILSVLKCPNLCSGNGQCMEWGCACLPGFSSYDCSDWYDEVPEITELENAGFCDVQKYNCTMVRIFGQGFKQSPSINCEVIKLQYNSSKWVLGEPVYAQAVFQNSRTVDCQLPTDIQQSDTMDLMDKKPIIKWQLKENVCIIDGLCYTEGDRNPTSACLICRSQISKFTWSFLETEIQFLNELTTQTAVLTRSHNNIIKEEDGTSAKLGENQIKPINGNASTICRHPCGRSRECIAPNICKCRPGYTGSNCQTALCDPVCLNGGSCYKPNTCLCPDGFFGAQCQNAICHPPCKNGGHCVRNNVCVCREGYTGRRCQKAICTQKCLYGGRCAFPNVCSCRTGYSGVKCEKKIQVF</sequence>
<dbReference type="PROSITE" id="PS50026">
    <property type="entry name" value="EGF_3"/>
    <property type="match status" value="2"/>
</dbReference>
<dbReference type="FunFam" id="2.60.120.260:FF:000100">
    <property type="entry name" value="von Willebrand factor D and EGF domain-containing protein"/>
    <property type="match status" value="1"/>
</dbReference>
<dbReference type="Pfam" id="PF26129">
    <property type="entry name" value="Vwde"/>
    <property type="match status" value="1"/>
</dbReference>
<dbReference type="PANTHER" id="PTHR14949:SF53">
    <property type="entry name" value="VON WILLEBRAND FACTOR D AND EGF DOMAIN-CONTAINING PROTEIN"/>
    <property type="match status" value="1"/>
</dbReference>
<comment type="caution">
    <text evidence="7">The sequence shown here is derived from an EMBL/GenBank/DDBJ whole genome shotgun (WGS) entry which is preliminary data.</text>
</comment>
<dbReference type="Pfam" id="PF00094">
    <property type="entry name" value="VWD"/>
    <property type="match status" value="1"/>
</dbReference>
<feature type="compositionally biased region" description="Basic and acidic residues" evidence="4">
    <location>
        <begin position="558"/>
        <end position="587"/>
    </location>
</feature>
<dbReference type="Gene3D" id="2.60.120.260">
    <property type="entry name" value="Galactose-binding domain-like"/>
    <property type="match status" value="1"/>
</dbReference>
<evidence type="ECO:0000256" key="4">
    <source>
        <dbReference type="SAM" id="MobiDB-lite"/>
    </source>
</evidence>
<keyword evidence="1" id="KW-0732">Signal</keyword>
<evidence type="ECO:0000313" key="8">
    <source>
        <dbReference type="Proteomes" id="UP001166674"/>
    </source>
</evidence>
<dbReference type="InterPro" id="IPR057885">
    <property type="entry name" value="Ig_VWDE"/>
</dbReference>
<feature type="region of interest" description="Disordered" evidence="4">
    <location>
        <begin position="558"/>
        <end position="593"/>
    </location>
</feature>
<organism evidence="7 8">
    <name type="scientific">Sciurus carolinensis</name>
    <name type="common">Eastern gray squirrel</name>
    <dbReference type="NCBI Taxonomy" id="30640"/>
    <lineage>
        <taxon>Eukaryota</taxon>
        <taxon>Metazoa</taxon>
        <taxon>Chordata</taxon>
        <taxon>Craniata</taxon>
        <taxon>Vertebrata</taxon>
        <taxon>Euteleostomi</taxon>
        <taxon>Mammalia</taxon>
        <taxon>Eutheria</taxon>
        <taxon>Euarchontoglires</taxon>
        <taxon>Glires</taxon>
        <taxon>Rodentia</taxon>
        <taxon>Sciuromorpha</taxon>
        <taxon>Sciuridae</taxon>
        <taxon>Sciurinae</taxon>
        <taxon>Sciurini</taxon>
        <taxon>Sciurus</taxon>
    </lineage>
</organism>
<proteinExistence type="predicted"/>
<evidence type="ECO:0000256" key="2">
    <source>
        <dbReference type="ARBA" id="ARBA00023157"/>
    </source>
</evidence>
<feature type="disulfide bond" evidence="3">
    <location>
        <begin position="1013"/>
        <end position="1023"/>
    </location>
</feature>
<dbReference type="InterPro" id="IPR050969">
    <property type="entry name" value="Dev_Signal_Modulators"/>
</dbReference>
<dbReference type="PROSITE" id="PS00022">
    <property type="entry name" value="EGF_1"/>
    <property type="match status" value="2"/>
</dbReference>